<protein>
    <recommendedName>
        <fullName evidence="3">DUF742 domain-containing protein</fullName>
    </recommendedName>
</protein>
<keyword evidence="2" id="KW-1185">Reference proteome</keyword>
<dbReference type="InterPro" id="IPR007995">
    <property type="entry name" value="DUF742"/>
</dbReference>
<dbReference type="AlphaFoldDB" id="C7Q4C8"/>
<accession>C7Q4C8</accession>
<dbReference type="OrthoDB" id="4232655at2"/>
<dbReference type="InParanoid" id="C7Q4C8"/>
<dbReference type="EMBL" id="CP001700">
    <property type="protein sequence ID" value="ACU69988.1"/>
    <property type="molecule type" value="Genomic_DNA"/>
</dbReference>
<dbReference type="Pfam" id="PF05331">
    <property type="entry name" value="DUF742"/>
    <property type="match status" value="1"/>
</dbReference>
<evidence type="ECO:0008006" key="3">
    <source>
        <dbReference type="Google" id="ProtNLM"/>
    </source>
</evidence>
<evidence type="ECO:0000313" key="1">
    <source>
        <dbReference type="EMBL" id="ACU69988.1"/>
    </source>
</evidence>
<proteinExistence type="predicted"/>
<organism evidence="1 2">
    <name type="scientific">Catenulispora acidiphila (strain DSM 44928 / JCM 14897 / NBRC 102108 / NRRL B-24433 / ID139908)</name>
    <dbReference type="NCBI Taxonomy" id="479433"/>
    <lineage>
        <taxon>Bacteria</taxon>
        <taxon>Bacillati</taxon>
        <taxon>Actinomycetota</taxon>
        <taxon>Actinomycetes</taxon>
        <taxon>Catenulisporales</taxon>
        <taxon>Catenulisporaceae</taxon>
        <taxon>Catenulispora</taxon>
    </lineage>
</organism>
<name>C7Q4C8_CATAD</name>
<sequence>MGRVQDAGTPWDEDDDIDRLRLYSLTGGRTVPTRSLDLASLVHVASGDPPQMDGEHAQIHALCRVEARSIAELAGLLRQPATVVKILVCDLLDAGALSHATPDFESDPTDLKLLERVLAGLREISF</sequence>
<dbReference type="PANTHER" id="PTHR36221">
    <property type="entry name" value="DUF742 DOMAIN-CONTAINING PROTEIN"/>
    <property type="match status" value="1"/>
</dbReference>
<dbReference type="STRING" id="479433.Caci_1062"/>
<evidence type="ECO:0000313" key="2">
    <source>
        <dbReference type="Proteomes" id="UP000000851"/>
    </source>
</evidence>
<dbReference type="KEGG" id="cai:Caci_1062"/>
<dbReference type="PANTHER" id="PTHR36221:SF1">
    <property type="entry name" value="DUF742 DOMAIN-CONTAINING PROTEIN"/>
    <property type="match status" value="1"/>
</dbReference>
<dbReference type="HOGENOM" id="CLU_074078_3_0_11"/>
<reference evidence="1 2" key="1">
    <citation type="journal article" date="2009" name="Stand. Genomic Sci.">
        <title>Complete genome sequence of Catenulispora acidiphila type strain (ID 139908).</title>
        <authorList>
            <person name="Copeland A."/>
            <person name="Lapidus A."/>
            <person name="Glavina Del Rio T."/>
            <person name="Nolan M."/>
            <person name="Lucas S."/>
            <person name="Chen F."/>
            <person name="Tice H."/>
            <person name="Cheng J.F."/>
            <person name="Bruce D."/>
            <person name="Goodwin L."/>
            <person name="Pitluck S."/>
            <person name="Mikhailova N."/>
            <person name="Pati A."/>
            <person name="Ivanova N."/>
            <person name="Mavromatis K."/>
            <person name="Chen A."/>
            <person name="Palaniappan K."/>
            <person name="Chain P."/>
            <person name="Land M."/>
            <person name="Hauser L."/>
            <person name="Chang Y.J."/>
            <person name="Jeffries C.D."/>
            <person name="Chertkov O."/>
            <person name="Brettin T."/>
            <person name="Detter J.C."/>
            <person name="Han C."/>
            <person name="Ali Z."/>
            <person name="Tindall B.J."/>
            <person name="Goker M."/>
            <person name="Bristow J."/>
            <person name="Eisen J.A."/>
            <person name="Markowitz V."/>
            <person name="Hugenholtz P."/>
            <person name="Kyrpides N.C."/>
            <person name="Klenk H.P."/>
        </authorList>
    </citation>
    <scope>NUCLEOTIDE SEQUENCE [LARGE SCALE GENOMIC DNA]</scope>
    <source>
        <strain evidence="2">DSM 44928 / JCM 14897 / NBRC 102108 / NRRL B-24433 / ID139908</strain>
    </source>
</reference>
<gene>
    <name evidence="1" type="ordered locus">Caci_1062</name>
</gene>
<dbReference type="Proteomes" id="UP000000851">
    <property type="component" value="Chromosome"/>
</dbReference>